<dbReference type="InterPro" id="IPR036420">
    <property type="entry name" value="BRCT_dom_sf"/>
</dbReference>
<dbReference type="SUPFAM" id="SSF52113">
    <property type="entry name" value="BRCT domain"/>
    <property type="match status" value="1"/>
</dbReference>
<keyword evidence="4" id="KW-0227">DNA damage</keyword>
<feature type="compositionally biased region" description="Low complexity" evidence="8">
    <location>
        <begin position="458"/>
        <end position="472"/>
    </location>
</feature>
<keyword evidence="11" id="KW-1185">Reference proteome</keyword>
<comment type="subcellular location">
    <subcellularLocation>
        <location evidence="2">Chromosome</location>
    </subcellularLocation>
    <subcellularLocation>
        <location evidence="1">Nucleus</location>
    </subcellularLocation>
</comment>
<proteinExistence type="inferred from homology"/>
<comment type="similarity">
    <text evidence="7">Belongs to the Nibrin family.</text>
</comment>
<organism evidence="10 11">
    <name type="scientific">Paratrimastix pyriformis</name>
    <dbReference type="NCBI Taxonomy" id="342808"/>
    <lineage>
        <taxon>Eukaryota</taxon>
        <taxon>Metamonada</taxon>
        <taxon>Preaxostyla</taxon>
        <taxon>Paratrimastigidae</taxon>
        <taxon>Paratrimastix</taxon>
    </lineage>
</organism>
<evidence type="ECO:0000256" key="4">
    <source>
        <dbReference type="ARBA" id="ARBA00022763"/>
    </source>
</evidence>
<dbReference type="PANTHER" id="PTHR12162:SF0">
    <property type="entry name" value="NIBRIN"/>
    <property type="match status" value="1"/>
</dbReference>
<dbReference type="InterPro" id="IPR043014">
    <property type="entry name" value="Nibrin_BRCT2_sf"/>
</dbReference>
<feature type="region of interest" description="Disordered" evidence="8">
    <location>
        <begin position="327"/>
        <end position="377"/>
    </location>
</feature>
<evidence type="ECO:0000256" key="8">
    <source>
        <dbReference type="SAM" id="MobiDB-lite"/>
    </source>
</evidence>
<gene>
    <name evidence="10" type="ORF">PAPYR_901</name>
</gene>
<dbReference type="Gene3D" id="3.40.50.10190">
    <property type="entry name" value="BRCT domain"/>
    <property type="match status" value="1"/>
</dbReference>
<reference evidence="10" key="1">
    <citation type="journal article" date="2022" name="bioRxiv">
        <title>Genomics of Preaxostyla Flagellates Illuminates Evolutionary Transitions and the Path Towards Mitochondrial Loss.</title>
        <authorList>
            <person name="Novak L.V.F."/>
            <person name="Treitli S.C."/>
            <person name="Pyrih J."/>
            <person name="Halakuc P."/>
            <person name="Pipaliya S.V."/>
            <person name="Vacek V."/>
            <person name="Brzon O."/>
            <person name="Soukal P."/>
            <person name="Eme L."/>
            <person name="Dacks J.B."/>
            <person name="Karnkowska A."/>
            <person name="Elias M."/>
            <person name="Hampl V."/>
        </authorList>
    </citation>
    <scope>NUCLEOTIDE SEQUENCE</scope>
    <source>
        <strain evidence="10">RCP-MX</strain>
    </source>
</reference>
<feature type="compositionally biased region" description="Low complexity" evidence="8">
    <location>
        <begin position="750"/>
        <end position="759"/>
    </location>
</feature>
<keyword evidence="3" id="KW-0158">Chromosome</keyword>
<keyword evidence="5" id="KW-0234">DNA repair</keyword>
<dbReference type="EMBL" id="JAPMOS010000003">
    <property type="protein sequence ID" value="KAJ4462294.1"/>
    <property type="molecule type" value="Genomic_DNA"/>
</dbReference>
<protein>
    <submittedName>
        <fullName evidence="10">Nibrin</fullName>
    </submittedName>
</protein>
<dbReference type="Proteomes" id="UP001141327">
    <property type="component" value="Unassembled WGS sequence"/>
</dbReference>
<evidence type="ECO:0000313" key="11">
    <source>
        <dbReference type="Proteomes" id="UP001141327"/>
    </source>
</evidence>
<evidence type="ECO:0000259" key="9">
    <source>
        <dbReference type="PROSITE" id="PS50006"/>
    </source>
</evidence>
<feature type="region of interest" description="Disordered" evidence="8">
    <location>
        <begin position="401"/>
        <end position="607"/>
    </location>
</feature>
<evidence type="ECO:0000256" key="7">
    <source>
        <dbReference type="ARBA" id="ARBA00044757"/>
    </source>
</evidence>
<feature type="compositionally biased region" description="Polar residues" evidence="8">
    <location>
        <begin position="404"/>
        <end position="415"/>
    </location>
</feature>
<feature type="compositionally biased region" description="Low complexity" evidence="8">
    <location>
        <begin position="339"/>
        <end position="373"/>
    </location>
</feature>
<feature type="domain" description="FHA" evidence="9">
    <location>
        <begin position="1"/>
        <end position="61"/>
    </location>
</feature>
<accession>A0ABQ8UT30</accession>
<dbReference type="SUPFAM" id="SSF49879">
    <property type="entry name" value="SMAD/FHA domain"/>
    <property type="match status" value="1"/>
</dbReference>
<feature type="region of interest" description="Disordered" evidence="8">
    <location>
        <begin position="701"/>
        <end position="768"/>
    </location>
</feature>
<sequence length="768" mass="81351">MSIGRRDSDIVIRELAISRLHTIFVREPLSAEEMANPTGAPPKLFVYDMSKFGTFINGQKGTTVEPPLPTDRSKVPHRVAALGDIIRLGTSRHYFRVEFTPLVVCSSQIEPEIRDTLEADLRALGGRLVLNWGPACTHLAMSTLSLTSKLGQCLAAVKPVVLPAFFHALLSAPVLQPAPSRPTEAAFLPPMDASVPILDPDGKPVCLDLFHPNPARRQIFAGKRMMFLTPLQHRLFGDVVTEAGGSSVLVNAATITDHFLRTHRTLSDFILRPPAEEMDPTTERAVGQIHQAGVPTFEASEIACALLLMHFNGYLDIPKARALLAQQQRGQIPPPRTPSPAATAALRSTPPSTLASPPAAGPAAAAASTPAAPGIIRPPPSITPSVVGTPHVLVPATPVIVATPGSTPMATPTTVERQRESKPAASGLGDGEADGRLHLAMDDDAPGSPRPLSPLLFTASSTAIAPPATSAPAPAPPAPASSRTSAPTEPAFATHPQPTPAQSPAPRPAFSQAPLPVPPAAPRVPLMVPLVSSTGWGGRRRAASQVQPPPPAGDQKAEDPKPPAPPSRVVFMDLSSSSDSQRHLLDELAPLPPDRHPTPPPGVDPIVPIAIGPLTLGAGTRVKRRRVLKDEDDPLLAAELADTPQGKIPQLVDLPATYPRPKPGSGKRFVKAPVLRQPADFHPLSATIVYRVPQEIIEAAETARKPRTTEAAPSRSKRVVEITPEDEDENVFRDMEMTAPKATAKKRPAAAKPATTSRKPAARGKKKT</sequence>
<dbReference type="Gene3D" id="2.60.200.20">
    <property type="match status" value="1"/>
</dbReference>
<dbReference type="CDD" id="cd17741">
    <property type="entry name" value="BRCT_nibrin"/>
    <property type="match status" value="1"/>
</dbReference>
<name>A0ABQ8UT30_9EUKA</name>
<dbReference type="InterPro" id="IPR008984">
    <property type="entry name" value="SMAD_FHA_dom_sf"/>
</dbReference>
<dbReference type="PANTHER" id="PTHR12162">
    <property type="entry name" value="NIBRIN-RELATED"/>
    <property type="match status" value="1"/>
</dbReference>
<dbReference type="PROSITE" id="PS50006">
    <property type="entry name" value="FHA_DOMAIN"/>
    <property type="match status" value="1"/>
</dbReference>
<dbReference type="CDD" id="cd22667">
    <property type="entry name" value="FHA_NBN"/>
    <property type="match status" value="1"/>
</dbReference>
<comment type="caution">
    <text evidence="10">The sequence shown here is derived from an EMBL/GenBank/DDBJ whole genome shotgun (WGS) entry which is preliminary data.</text>
</comment>
<dbReference type="Gene3D" id="3.40.50.10980">
    <property type="entry name" value="Nibrin, BRCT2 domain"/>
    <property type="match status" value="1"/>
</dbReference>
<evidence type="ECO:0000256" key="3">
    <source>
        <dbReference type="ARBA" id="ARBA00022454"/>
    </source>
</evidence>
<evidence type="ECO:0000313" key="10">
    <source>
        <dbReference type="EMBL" id="KAJ4462294.1"/>
    </source>
</evidence>
<feature type="compositionally biased region" description="Pro residues" evidence="8">
    <location>
        <begin position="497"/>
        <end position="507"/>
    </location>
</feature>
<feature type="compositionally biased region" description="Low complexity" evidence="8">
    <location>
        <begin position="480"/>
        <end position="491"/>
    </location>
</feature>
<evidence type="ECO:0000256" key="5">
    <source>
        <dbReference type="ARBA" id="ARBA00023204"/>
    </source>
</evidence>
<dbReference type="InterPro" id="IPR000253">
    <property type="entry name" value="FHA_dom"/>
</dbReference>
<dbReference type="InterPro" id="IPR040227">
    <property type="entry name" value="Nibrin-rel"/>
</dbReference>
<dbReference type="Pfam" id="PF00498">
    <property type="entry name" value="FHA"/>
    <property type="match status" value="1"/>
</dbReference>
<evidence type="ECO:0000256" key="6">
    <source>
        <dbReference type="ARBA" id="ARBA00023242"/>
    </source>
</evidence>
<evidence type="ECO:0000256" key="1">
    <source>
        <dbReference type="ARBA" id="ARBA00004123"/>
    </source>
</evidence>
<keyword evidence="6" id="KW-0539">Nucleus</keyword>
<evidence type="ECO:0000256" key="2">
    <source>
        <dbReference type="ARBA" id="ARBA00004286"/>
    </source>
</evidence>